<dbReference type="InterPro" id="IPR011009">
    <property type="entry name" value="Kinase-like_dom_sf"/>
</dbReference>
<feature type="region of interest" description="Disordered" evidence="7">
    <location>
        <begin position="868"/>
        <end position="895"/>
    </location>
</feature>
<feature type="region of interest" description="Disordered" evidence="7">
    <location>
        <begin position="745"/>
        <end position="788"/>
    </location>
</feature>
<evidence type="ECO:0000256" key="2">
    <source>
        <dbReference type="ARBA" id="ARBA00022741"/>
    </source>
</evidence>
<comment type="catalytic activity">
    <reaction evidence="4">
        <text>L-threonyl-[protein] + ATP = O-phospho-L-threonyl-[protein] + ADP + H(+)</text>
        <dbReference type="Rhea" id="RHEA:46608"/>
        <dbReference type="Rhea" id="RHEA-COMP:11060"/>
        <dbReference type="Rhea" id="RHEA-COMP:11605"/>
        <dbReference type="ChEBI" id="CHEBI:15378"/>
        <dbReference type="ChEBI" id="CHEBI:30013"/>
        <dbReference type="ChEBI" id="CHEBI:30616"/>
        <dbReference type="ChEBI" id="CHEBI:61977"/>
        <dbReference type="ChEBI" id="CHEBI:456216"/>
        <dbReference type="EC" id="2.7.11.1"/>
    </reaction>
</comment>
<feature type="compositionally biased region" description="Acidic residues" evidence="7">
    <location>
        <begin position="884"/>
        <end position="895"/>
    </location>
</feature>
<evidence type="ECO:0000256" key="7">
    <source>
        <dbReference type="SAM" id="MobiDB-lite"/>
    </source>
</evidence>
<feature type="compositionally biased region" description="Low complexity" evidence="7">
    <location>
        <begin position="776"/>
        <end position="785"/>
    </location>
</feature>
<gene>
    <name evidence="9" type="ORF">SAMEA4029010_CIC11G00000002602</name>
</gene>
<feature type="region of interest" description="Disordered" evidence="7">
    <location>
        <begin position="599"/>
        <end position="625"/>
    </location>
</feature>
<dbReference type="PANTHER" id="PTHR24346:SF110">
    <property type="entry name" value="NON-SPECIFIC SERINE_THREONINE PROTEIN KINASE"/>
    <property type="match status" value="1"/>
</dbReference>
<dbReference type="PANTHER" id="PTHR24346">
    <property type="entry name" value="MAP/MICROTUBULE AFFINITY-REGULATING KINASE"/>
    <property type="match status" value="1"/>
</dbReference>
<feature type="compositionally biased region" description="Polar residues" evidence="7">
    <location>
        <begin position="446"/>
        <end position="456"/>
    </location>
</feature>
<dbReference type="PROSITE" id="PS00108">
    <property type="entry name" value="PROTEIN_KINASE_ST"/>
    <property type="match status" value="1"/>
</dbReference>
<protein>
    <recommendedName>
        <fullName evidence="1">non-specific serine/threonine protein kinase</fullName>
        <ecNumber evidence="1">2.7.11.1</ecNumber>
    </recommendedName>
</protein>
<dbReference type="InterPro" id="IPR000719">
    <property type="entry name" value="Prot_kinase_dom"/>
</dbReference>
<sequence>MSVLRAQDQKQVAELAEQFNQFYLQITLPHVSQIGNYRIIEEIGEGAFGKVYLAQHLILNTLVVLKCGAVDDPNIVREIYYHRQLRHKNIVKLYEVIKTETHLWMALEYCEGLELFYYIYEKRRLNIDVCRHLFYQIVDGIKYVHSLNLSHRDLKLENILLADKRKTVIKLTDFGFVREFNPNKRQFLSTVCGTTAYMAPEVLKNEKYSGFAVDIWSLGVILYAMVYGELPFDEDDDLRNKYKIINEEPVYNDTVAPDIIHLLKRMLNKDPWVRPSLTEIFNSTFLIDITNKKLEQRNSVYNDAESIISISQHYKMNAMPFLSKTEKHLLKKMQKMNVDLDSLQTAVFSGQTNSLTAFYELALTQEFKKKKDRYLKKKRYFEAKRLLKKSRNRVRSALSLSEQNTSAPPLERIISTLSLSSRPDHSASRVSLNRRSTEEHRKPPSIRNSNQPSSRRISLVDRTPNDSYTTDQVSVPYKRAVSFFPDERKSITNLSFSSEPSKGKSKKFFNKLQFWRKTRAEEKPPRFFRQSREYTLSSESFDNQDNGLEITANNKSPSPHVANEKLVVETQVDSNNICEVPPLDHPLFLSNNHRRDVSGNTIPSATSMDTPQMQVSSSNDSYFRRTRPESVVSQISQYSQGSQLYPMSESEIDMLDATDIEDEYLDDEGVYESSINTSHHDLSHLKVTHLSQGPPSKKKRSLGPRSLSDGLIISLGMIKTKKYSLSQVSSNSSDESSARSKLIDRYYDDSGPPTRPISPRTKISRKGHPKLRPLRSISSTKSSSSQTQVLNPLPIFPAISPTNGTIPRSHSPPVYNMSKIANKGTNSMNGILAPKKSEANGNMLANGTANGTSSPLFDTVQVDSRVWKRDNMNGTGTPRRFEFINEEEEEDDDEK</sequence>
<dbReference type="AlphaFoldDB" id="A0A1L0C1Z0"/>
<dbReference type="GO" id="GO:0030447">
    <property type="term" value="P:filamentous growth"/>
    <property type="evidence" value="ECO:0007669"/>
    <property type="project" value="UniProtKB-ARBA"/>
</dbReference>
<feature type="region of interest" description="Disordered" evidence="7">
    <location>
        <begin position="421"/>
        <end position="471"/>
    </location>
</feature>
<dbReference type="GO" id="GO:0004674">
    <property type="term" value="F:protein serine/threonine kinase activity"/>
    <property type="evidence" value="ECO:0007669"/>
    <property type="project" value="UniProtKB-EC"/>
</dbReference>
<dbReference type="PROSITE" id="PS50011">
    <property type="entry name" value="PROTEIN_KINASE_DOM"/>
    <property type="match status" value="1"/>
</dbReference>
<reference evidence="9 10" key="1">
    <citation type="submission" date="2016-10" db="EMBL/GenBank/DDBJ databases">
        <authorList>
            <person name="de Groot N.N."/>
        </authorList>
    </citation>
    <scope>NUCLEOTIDE SEQUENCE [LARGE SCALE GENOMIC DNA]</scope>
    <source>
        <strain evidence="9 10">CBS 141442</strain>
    </source>
</reference>
<organism evidence="9 10">
    <name type="scientific">Sungouiella intermedia</name>
    <dbReference type="NCBI Taxonomy" id="45354"/>
    <lineage>
        <taxon>Eukaryota</taxon>
        <taxon>Fungi</taxon>
        <taxon>Dikarya</taxon>
        <taxon>Ascomycota</taxon>
        <taxon>Saccharomycotina</taxon>
        <taxon>Pichiomycetes</taxon>
        <taxon>Metschnikowiaceae</taxon>
        <taxon>Sungouiella</taxon>
    </lineage>
</organism>
<dbReference type="FunFam" id="1.10.510.10:FF:000571">
    <property type="entry name" value="Maternal embryonic leucine zipper kinase"/>
    <property type="match status" value="1"/>
</dbReference>
<evidence type="ECO:0000256" key="4">
    <source>
        <dbReference type="ARBA" id="ARBA00047899"/>
    </source>
</evidence>
<evidence type="ECO:0000256" key="1">
    <source>
        <dbReference type="ARBA" id="ARBA00012513"/>
    </source>
</evidence>
<accession>A0A1L0C1Z0</accession>
<dbReference type="Gene3D" id="1.10.510.10">
    <property type="entry name" value="Transferase(Phosphotransferase) domain 1"/>
    <property type="match status" value="1"/>
</dbReference>
<dbReference type="EC" id="2.7.11.1" evidence="1"/>
<dbReference type="Proteomes" id="UP000182334">
    <property type="component" value="Chromosome VI"/>
</dbReference>
<dbReference type="InterPro" id="IPR008271">
    <property type="entry name" value="Ser/Thr_kinase_AS"/>
</dbReference>
<evidence type="ECO:0000259" key="8">
    <source>
        <dbReference type="PROSITE" id="PS50011"/>
    </source>
</evidence>
<evidence type="ECO:0000313" key="10">
    <source>
        <dbReference type="Proteomes" id="UP000182334"/>
    </source>
</evidence>
<dbReference type="OrthoDB" id="942095at2759"/>
<dbReference type="CDD" id="cd14003">
    <property type="entry name" value="STKc_AMPK-like"/>
    <property type="match status" value="1"/>
</dbReference>
<keyword evidence="3 6" id="KW-0067">ATP-binding</keyword>
<keyword evidence="2 6" id="KW-0547">Nucleotide-binding</keyword>
<dbReference type="GO" id="GO:0005524">
    <property type="term" value="F:ATP binding"/>
    <property type="evidence" value="ECO:0007669"/>
    <property type="project" value="UniProtKB-UniRule"/>
</dbReference>
<feature type="compositionally biased region" description="Polar residues" evidence="7">
    <location>
        <begin position="599"/>
        <end position="621"/>
    </location>
</feature>
<comment type="catalytic activity">
    <reaction evidence="5">
        <text>L-seryl-[protein] + ATP = O-phospho-L-seryl-[protein] + ADP + H(+)</text>
        <dbReference type="Rhea" id="RHEA:17989"/>
        <dbReference type="Rhea" id="RHEA-COMP:9863"/>
        <dbReference type="Rhea" id="RHEA-COMP:11604"/>
        <dbReference type="ChEBI" id="CHEBI:15378"/>
        <dbReference type="ChEBI" id="CHEBI:29999"/>
        <dbReference type="ChEBI" id="CHEBI:30616"/>
        <dbReference type="ChEBI" id="CHEBI:83421"/>
        <dbReference type="ChEBI" id="CHEBI:456216"/>
        <dbReference type="EC" id="2.7.11.1"/>
    </reaction>
</comment>
<dbReference type="SUPFAM" id="SSF56112">
    <property type="entry name" value="Protein kinase-like (PK-like)"/>
    <property type="match status" value="1"/>
</dbReference>
<keyword evidence="10" id="KW-1185">Reference proteome</keyword>
<dbReference type="STRING" id="45354.A0A1L0C1Z0"/>
<dbReference type="EMBL" id="LT635761">
    <property type="protein sequence ID" value="SGZ56770.1"/>
    <property type="molecule type" value="Genomic_DNA"/>
</dbReference>
<dbReference type="SMART" id="SM00220">
    <property type="entry name" value="S_TKc"/>
    <property type="match status" value="1"/>
</dbReference>
<feature type="binding site" evidence="6">
    <location>
        <position position="66"/>
    </location>
    <ligand>
        <name>ATP</name>
        <dbReference type="ChEBI" id="CHEBI:30616"/>
    </ligand>
</feature>
<feature type="domain" description="Protein kinase" evidence="8">
    <location>
        <begin position="37"/>
        <end position="286"/>
    </location>
</feature>
<dbReference type="GO" id="GO:0005737">
    <property type="term" value="C:cytoplasm"/>
    <property type="evidence" value="ECO:0007669"/>
    <property type="project" value="TreeGrafter"/>
</dbReference>
<dbReference type="InterPro" id="IPR017441">
    <property type="entry name" value="Protein_kinase_ATP_BS"/>
</dbReference>
<dbReference type="PROSITE" id="PS00107">
    <property type="entry name" value="PROTEIN_KINASE_ATP"/>
    <property type="match status" value="1"/>
</dbReference>
<feature type="compositionally biased region" description="Basic residues" evidence="7">
    <location>
        <begin position="762"/>
        <end position="773"/>
    </location>
</feature>
<evidence type="ECO:0000313" key="9">
    <source>
        <dbReference type="EMBL" id="SGZ56770.1"/>
    </source>
</evidence>
<evidence type="ECO:0000256" key="3">
    <source>
        <dbReference type="ARBA" id="ARBA00022840"/>
    </source>
</evidence>
<evidence type="ECO:0000256" key="6">
    <source>
        <dbReference type="PROSITE-ProRule" id="PRU10141"/>
    </source>
</evidence>
<proteinExistence type="predicted"/>
<dbReference type="GO" id="GO:0035556">
    <property type="term" value="P:intracellular signal transduction"/>
    <property type="evidence" value="ECO:0007669"/>
    <property type="project" value="TreeGrafter"/>
</dbReference>
<evidence type="ECO:0000256" key="5">
    <source>
        <dbReference type="ARBA" id="ARBA00048679"/>
    </source>
</evidence>
<dbReference type="Pfam" id="PF00069">
    <property type="entry name" value="Pkinase"/>
    <property type="match status" value="1"/>
</dbReference>
<name>A0A1L0C1Z0_9ASCO</name>